<reference evidence="1" key="1">
    <citation type="submission" date="2014-11" db="EMBL/GenBank/DDBJ databases">
        <authorList>
            <person name="Amaro Gonzalez C."/>
        </authorList>
    </citation>
    <scope>NUCLEOTIDE SEQUENCE</scope>
</reference>
<sequence>MLFCHIEDSQSARPFVRVSAFQYFSFIWCFLL</sequence>
<dbReference type="EMBL" id="GBXM01088421">
    <property type="protein sequence ID" value="JAH20156.1"/>
    <property type="molecule type" value="Transcribed_RNA"/>
</dbReference>
<accession>A0A0E9QT59</accession>
<reference evidence="1" key="2">
    <citation type="journal article" date="2015" name="Fish Shellfish Immunol.">
        <title>Early steps in the European eel (Anguilla anguilla)-Vibrio vulnificus interaction in the gills: Role of the RtxA13 toxin.</title>
        <authorList>
            <person name="Callol A."/>
            <person name="Pajuelo D."/>
            <person name="Ebbesson L."/>
            <person name="Teles M."/>
            <person name="MacKenzie S."/>
            <person name="Amaro C."/>
        </authorList>
    </citation>
    <scope>NUCLEOTIDE SEQUENCE</scope>
</reference>
<evidence type="ECO:0000313" key="1">
    <source>
        <dbReference type="EMBL" id="JAH20156.1"/>
    </source>
</evidence>
<protein>
    <submittedName>
        <fullName evidence="1">Uncharacterized protein</fullName>
    </submittedName>
</protein>
<name>A0A0E9QT59_ANGAN</name>
<proteinExistence type="predicted"/>
<dbReference type="AlphaFoldDB" id="A0A0E9QT59"/>
<organism evidence="1">
    <name type="scientific">Anguilla anguilla</name>
    <name type="common">European freshwater eel</name>
    <name type="synonym">Muraena anguilla</name>
    <dbReference type="NCBI Taxonomy" id="7936"/>
    <lineage>
        <taxon>Eukaryota</taxon>
        <taxon>Metazoa</taxon>
        <taxon>Chordata</taxon>
        <taxon>Craniata</taxon>
        <taxon>Vertebrata</taxon>
        <taxon>Euteleostomi</taxon>
        <taxon>Actinopterygii</taxon>
        <taxon>Neopterygii</taxon>
        <taxon>Teleostei</taxon>
        <taxon>Anguilliformes</taxon>
        <taxon>Anguillidae</taxon>
        <taxon>Anguilla</taxon>
    </lineage>
</organism>